<protein>
    <submittedName>
        <fullName evidence="1">DUF600 family protein</fullName>
    </submittedName>
</protein>
<dbReference type="SUPFAM" id="SSF160424">
    <property type="entry name" value="BH3703-like"/>
    <property type="match status" value="1"/>
</dbReference>
<organism evidence="1 2">
    <name type="scientific">Polycladomyces zharkentensis</name>
    <dbReference type="NCBI Taxonomy" id="2807616"/>
    <lineage>
        <taxon>Bacteria</taxon>
        <taxon>Bacillati</taxon>
        <taxon>Bacillota</taxon>
        <taxon>Bacilli</taxon>
        <taxon>Bacillales</taxon>
        <taxon>Thermoactinomycetaceae</taxon>
        <taxon>Polycladomyces</taxon>
    </lineage>
</organism>
<evidence type="ECO:0000313" key="1">
    <source>
        <dbReference type="EMBL" id="MBN2910185.1"/>
    </source>
</evidence>
<gene>
    <name evidence="1" type="ORF">JQC72_11795</name>
</gene>
<comment type="caution">
    <text evidence="1">The sequence shown here is derived from an EMBL/GenBank/DDBJ whole genome shotgun (WGS) entry which is preliminary data.</text>
</comment>
<name>A0ABS2WLL9_9BACL</name>
<dbReference type="Gene3D" id="3.30.500.20">
    <property type="entry name" value="BH3703-like domains"/>
    <property type="match status" value="1"/>
</dbReference>
<reference evidence="1" key="1">
    <citation type="journal article" date="2024" name="Int. J. Syst. Evol. Microbiol.">
        <title>Polycladomyces zharkentensis sp. nov., a novel thermophilic cellulose- and starch-degrading member of the Bacillota from a geothermal aquifer in Kazakhstan.</title>
        <authorList>
            <person name="Mashzhan A."/>
            <person name="Kistaubayeva A."/>
            <person name="Javier-Lopez R."/>
            <person name="Bissenova U."/>
            <person name="Bissenbay A."/>
            <person name="Birkeland N.K."/>
        </authorList>
    </citation>
    <scope>NUCLEOTIDE SEQUENCE</scope>
    <source>
        <strain evidence="1">ZKZ2T</strain>
    </source>
</reference>
<dbReference type="EMBL" id="JAFHAP010000010">
    <property type="protein sequence ID" value="MBN2910185.1"/>
    <property type="molecule type" value="Genomic_DNA"/>
</dbReference>
<dbReference type="InterPro" id="IPR036170">
    <property type="entry name" value="YezG-like_sf"/>
</dbReference>
<dbReference type="Proteomes" id="UP001177120">
    <property type="component" value="Unassembled WGS sequence"/>
</dbReference>
<keyword evidence="2" id="KW-1185">Reference proteome</keyword>
<accession>A0ABS2WLL9</accession>
<dbReference type="Pfam" id="PF04634">
    <property type="entry name" value="YezG-like"/>
    <property type="match status" value="1"/>
</dbReference>
<proteinExistence type="predicted"/>
<dbReference type="InterPro" id="IPR006728">
    <property type="entry name" value="YezG-like"/>
</dbReference>
<sequence length="99" mass="12133">MFQVDEEEFEKRVDQFYDQIKNLWNEFQQSGHEPWTTFMMVFDHSGKFQVEYGYEDLSKTDHYDRMVIWRYKYLGLVPKSNLGKRILEEYLKDAVDESD</sequence>
<evidence type="ECO:0000313" key="2">
    <source>
        <dbReference type="Proteomes" id="UP001177120"/>
    </source>
</evidence>